<dbReference type="EMBL" id="JAUNZN010000009">
    <property type="protein sequence ID" value="KAK4815501.1"/>
    <property type="molecule type" value="Genomic_DNA"/>
</dbReference>
<feature type="non-terminal residue" evidence="1">
    <location>
        <position position="112"/>
    </location>
</feature>
<accession>A0AAN7N0P4</accession>
<dbReference type="Proteomes" id="UP001333110">
    <property type="component" value="Unassembled WGS sequence"/>
</dbReference>
<evidence type="ECO:0000313" key="1">
    <source>
        <dbReference type="EMBL" id="KAK4815501.1"/>
    </source>
</evidence>
<sequence>MDAKRLRTLGYLERRRLRGNLIALYSFLRRGSADLFSLGSSDRAHGNGSKLRQGRFRLGMGKPFFTESMVRHWNRLQREVVDAPCLVTLHLSQYHVLREGSLKMGEEGEGLW</sequence>
<gene>
    <name evidence="1" type="ORF">QYF61_003059</name>
</gene>
<comment type="caution">
    <text evidence="1">The sequence shown here is derived from an EMBL/GenBank/DDBJ whole genome shotgun (WGS) entry which is preliminary data.</text>
</comment>
<protein>
    <submittedName>
        <fullName evidence="1">Uncharacterized protein</fullName>
    </submittedName>
</protein>
<keyword evidence="2" id="KW-1185">Reference proteome</keyword>
<evidence type="ECO:0000313" key="2">
    <source>
        <dbReference type="Proteomes" id="UP001333110"/>
    </source>
</evidence>
<proteinExistence type="predicted"/>
<reference evidence="1 2" key="1">
    <citation type="journal article" date="2023" name="J. Hered.">
        <title>Chromosome-level genome of the wood stork (Mycteria americana) provides insight into avian chromosome evolution.</title>
        <authorList>
            <person name="Flamio R. Jr."/>
            <person name="Ramstad K.M."/>
        </authorList>
    </citation>
    <scope>NUCLEOTIDE SEQUENCE [LARGE SCALE GENOMIC DNA]</scope>
    <source>
        <strain evidence="1">JAX WOST 10</strain>
    </source>
</reference>
<organism evidence="1 2">
    <name type="scientific">Mycteria americana</name>
    <name type="common">Wood stork</name>
    <dbReference type="NCBI Taxonomy" id="33587"/>
    <lineage>
        <taxon>Eukaryota</taxon>
        <taxon>Metazoa</taxon>
        <taxon>Chordata</taxon>
        <taxon>Craniata</taxon>
        <taxon>Vertebrata</taxon>
        <taxon>Euteleostomi</taxon>
        <taxon>Archelosauria</taxon>
        <taxon>Archosauria</taxon>
        <taxon>Dinosauria</taxon>
        <taxon>Saurischia</taxon>
        <taxon>Theropoda</taxon>
        <taxon>Coelurosauria</taxon>
        <taxon>Aves</taxon>
        <taxon>Neognathae</taxon>
        <taxon>Neoaves</taxon>
        <taxon>Aequornithes</taxon>
        <taxon>Ciconiiformes</taxon>
        <taxon>Ciconiidae</taxon>
        <taxon>Mycteria</taxon>
    </lineage>
</organism>
<name>A0AAN7N0P4_MYCAM</name>
<dbReference type="AlphaFoldDB" id="A0AAN7N0P4"/>